<dbReference type="EMBL" id="RAPY01000004">
    <property type="protein sequence ID" value="RKE47128.1"/>
    <property type="molecule type" value="Genomic_DNA"/>
</dbReference>
<keyword evidence="3" id="KW-1185">Reference proteome</keyword>
<comment type="caution">
    <text evidence="2">The sequence shown here is derived from an EMBL/GenBank/DDBJ whole genome shotgun (WGS) entry which is preliminary data.</text>
</comment>
<accession>A0A420ARN5</accession>
<evidence type="ECO:0000313" key="3">
    <source>
        <dbReference type="Proteomes" id="UP000286246"/>
    </source>
</evidence>
<reference evidence="2 3" key="1">
    <citation type="submission" date="2018-09" db="EMBL/GenBank/DDBJ databases">
        <title>Genomic Encyclopedia of Type Strains, Phase III (KMG-III): the genomes of soil and plant-associated and newly described type strains.</title>
        <authorList>
            <person name="Whitman W."/>
        </authorList>
    </citation>
    <scope>NUCLEOTIDE SEQUENCE [LARGE SCALE GENOMIC DNA]</scope>
    <source>
        <strain evidence="2 3">CECT 7938</strain>
    </source>
</reference>
<organism evidence="2 3">
    <name type="scientific">Sphingobacterium detergens</name>
    <dbReference type="NCBI Taxonomy" id="1145106"/>
    <lineage>
        <taxon>Bacteria</taxon>
        <taxon>Pseudomonadati</taxon>
        <taxon>Bacteroidota</taxon>
        <taxon>Sphingobacteriia</taxon>
        <taxon>Sphingobacteriales</taxon>
        <taxon>Sphingobacteriaceae</taxon>
        <taxon>Sphingobacterium</taxon>
    </lineage>
</organism>
<evidence type="ECO:0000256" key="1">
    <source>
        <dbReference type="SAM" id="SignalP"/>
    </source>
</evidence>
<dbReference type="RefSeq" id="WP_120260945.1">
    <property type="nucleotide sequence ID" value="NZ_RAPY01000004.1"/>
</dbReference>
<sequence length="353" mass="39922">MFLQILNKRKAIAITIFLFCVSNARASDNYFELVNRAELEIVSGNFTTACKLYNLAFQINHKPFAIDLNNAAISAIYSNQLKLAIDLCKDLAGKGVGPQFFTKSAVFSKLEVLRGWNQLLAEASTQKENLKNKNASLLGYIDSLVKQDQYVNSLWRNAEPKDKRKARDFMDLTYDTISHKLKKLFDSVGFISENLIGVKIINDTIINPDLPFDVIIIHNYQAQMNGEGLFTPVLKHAFTTGLISSKYFASIQGYSGGSPGNDYQTSGYYVQYNCNIYKQKMRAEDLKTVNKLRASIFLDSLDDNLKKLVFQIRNPDTKFIFSANASRYMNFADKNSENSFLMGTDLILENICN</sequence>
<name>A0A420ARN5_SPHD1</name>
<feature type="signal peptide" evidence="1">
    <location>
        <begin position="1"/>
        <end position="26"/>
    </location>
</feature>
<proteinExistence type="predicted"/>
<gene>
    <name evidence="2" type="ORF">DFQ12_4289</name>
</gene>
<keyword evidence="1" id="KW-0732">Signal</keyword>
<evidence type="ECO:0000313" key="2">
    <source>
        <dbReference type="EMBL" id="RKE47128.1"/>
    </source>
</evidence>
<protein>
    <recommendedName>
        <fullName evidence="4">Tetratricopeptide repeat protein</fullName>
    </recommendedName>
</protein>
<dbReference type="Proteomes" id="UP000286246">
    <property type="component" value="Unassembled WGS sequence"/>
</dbReference>
<dbReference type="AlphaFoldDB" id="A0A420ARN5"/>
<dbReference type="OrthoDB" id="1492278at2"/>
<evidence type="ECO:0008006" key="4">
    <source>
        <dbReference type="Google" id="ProtNLM"/>
    </source>
</evidence>
<feature type="chain" id="PRO_5019459376" description="Tetratricopeptide repeat protein" evidence="1">
    <location>
        <begin position="27"/>
        <end position="353"/>
    </location>
</feature>